<evidence type="ECO:0000256" key="1">
    <source>
        <dbReference type="ARBA" id="ARBA00001947"/>
    </source>
</evidence>
<comment type="similarity">
    <text evidence="2">Belongs to the cytidine and deoxycytidylate deaminase family.</text>
</comment>
<organism evidence="7 8">
    <name type="scientific">Rossellomorea marisflavi</name>
    <dbReference type="NCBI Taxonomy" id="189381"/>
    <lineage>
        <taxon>Bacteria</taxon>
        <taxon>Bacillati</taxon>
        <taxon>Bacillota</taxon>
        <taxon>Bacilli</taxon>
        <taxon>Bacillales</taxon>
        <taxon>Bacillaceae</taxon>
        <taxon>Rossellomorea</taxon>
    </lineage>
</organism>
<dbReference type="AlphaFoldDB" id="A0A5D4S0T2"/>
<evidence type="ECO:0000259" key="6">
    <source>
        <dbReference type="PROSITE" id="PS51747"/>
    </source>
</evidence>
<dbReference type="SUPFAM" id="SSF53927">
    <property type="entry name" value="Cytidine deaminase-like"/>
    <property type="match status" value="1"/>
</dbReference>
<dbReference type="InterPro" id="IPR035105">
    <property type="entry name" value="Deoxycytidylate_deaminase_dom"/>
</dbReference>
<dbReference type="PANTHER" id="PTHR11086:SF18">
    <property type="entry name" value="DEOXYCYTIDYLATE DEAMINASE"/>
    <property type="match status" value="1"/>
</dbReference>
<protein>
    <recommendedName>
        <fullName evidence="6">CMP/dCMP-type deaminase domain-containing protein</fullName>
    </recommendedName>
</protein>
<evidence type="ECO:0000313" key="8">
    <source>
        <dbReference type="Proteomes" id="UP000322997"/>
    </source>
</evidence>
<dbReference type="GO" id="GO:0005737">
    <property type="term" value="C:cytoplasm"/>
    <property type="evidence" value="ECO:0007669"/>
    <property type="project" value="TreeGrafter"/>
</dbReference>
<dbReference type="Pfam" id="PF00383">
    <property type="entry name" value="dCMP_cyt_deam_1"/>
    <property type="match status" value="1"/>
</dbReference>
<reference evidence="7 8" key="1">
    <citation type="submission" date="2019-08" db="EMBL/GenBank/DDBJ databases">
        <title>Bacillus genomes from the desert of Cuatro Cienegas, Coahuila.</title>
        <authorList>
            <person name="Olmedo-Alvarez G."/>
        </authorList>
    </citation>
    <scope>NUCLEOTIDE SEQUENCE [LARGE SCALE GENOMIC DNA]</scope>
    <source>
        <strain evidence="7 8">CH108_3D</strain>
    </source>
</reference>
<comment type="caution">
    <text evidence="7">The sequence shown here is derived from an EMBL/GenBank/DDBJ whole genome shotgun (WGS) entry which is preliminary data.</text>
</comment>
<dbReference type="Proteomes" id="UP000322997">
    <property type="component" value="Unassembled WGS sequence"/>
</dbReference>
<dbReference type="InterPro" id="IPR016193">
    <property type="entry name" value="Cytidine_deaminase-like"/>
</dbReference>
<name>A0A5D4S0T2_9BACI</name>
<keyword evidence="5" id="KW-0862">Zinc</keyword>
<dbReference type="InterPro" id="IPR002125">
    <property type="entry name" value="CMP_dCMP_dom"/>
</dbReference>
<dbReference type="CDD" id="cd01286">
    <property type="entry name" value="deoxycytidylate_deaminase"/>
    <property type="match status" value="1"/>
</dbReference>
<comment type="cofactor">
    <cofactor evidence="1">
        <name>Zn(2+)</name>
        <dbReference type="ChEBI" id="CHEBI:29105"/>
    </cofactor>
</comment>
<proteinExistence type="inferred from homology"/>
<evidence type="ECO:0000256" key="3">
    <source>
        <dbReference type="ARBA" id="ARBA00022723"/>
    </source>
</evidence>
<evidence type="ECO:0000256" key="2">
    <source>
        <dbReference type="ARBA" id="ARBA00006576"/>
    </source>
</evidence>
<evidence type="ECO:0000313" key="7">
    <source>
        <dbReference type="EMBL" id="TYS57255.1"/>
    </source>
</evidence>
<dbReference type="InterPro" id="IPR015517">
    <property type="entry name" value="dCMP_deaminase-rel"/>
</dbReference>
<keyword evidence="3" id="KW-0479">Metal-binding</keyword>
<dbReference type="PROSITE" id="PS51747">
    <property type="entry name" value="CYT_DCMP_DEAMINASES_2"/>
    <property type="match status" value="1"/>
</dbReference>
<dbReference type="PROSITE" id="PS00903">
    <property type="entry name" value="CYT_DCMP_DEAMINASES_1"/>
    <property type="match status" value="1"/>
</dbReference>
<evidence type="ECO:0000256" key="4">
    <source>
        <dbReference type="ARBA" id="ARBA00022801"/>
    </source>
</evidence>
<dbReference type="GO" id="GO:0008270">
    <property type="term" value="F:zinc ion binding"/>
    <property type="evidence" value="ECO:0007669"/>
    <property type="project" value="InterPro"/>
</dbReference>
<sequence length="231" mass="26317">MEKLKVKHSEINPIVEQDAYHNGEKVISLTSGDFGFIENLDEHTGHYEIRYEDGTHDSKHKSLIRKVVEDEEIKEALTALHSKKDDGFSLNEKRRSWDDYFMDIAKTVATRATCDRLHVGCVIVKGKKIVSTGYNGSISGEDHCSEIGHLYNDQGRCVRTIHAEQNAILFSNHNDLAESTAYVTHQPCENCAKLLIQSGVKRIVYRSKYENELSEYFLSKVDSVHLEESEK</sequence>
<dbReference type="EMBL" id="VTEQ01000001">
    <property type="protein sequence ID" value="TYS57255.1"/>
    <property type="molecule type" value="Genomic_DNA"/>
</dbReference>
<accession>A0A5D4S0T2</accession>
<dbReference type="Gene3D" id="3.40.140.10">
    <property type="entry name" value="Cytidine Deaminase, domain 2"/>
    <property type="match status" value="1"/>
</dbReference>
<dbReference type="InterPro" id="IPR016192">
    <property type="entry name" value="APOBEC/CMP_deaminase_Zn-bd"/>
</dbReference>
<dbReference type="PANTHER" id="PTHR11086">
    <property type="entry name" value="DEOXYCYTIDYLATE DEAMINASE-RELATED"/>
    <property type="match status" value="1"/>
</dbReference>
<gene>
    <name evidence="7" type="ORF">FZC83_01880</name>
</gene>
<keyword evidence="4" id="KW-0378">Hydrolase</keyword>
<dbReference type="GO" id="GO:0004132">
    <property type="term" value="F:dCMP deaminase activity"/>
    <property type="evidence" value="ECO:0007669"/>
    <property type="project" value="TreeGrafter"/>
</dbReference>
<evidence type="ECO:0000256" key="5">
    <source>
        <dbReference type="ARBA" id="ARBA00022833"/>
    </source>
</evidence>
<feature type="domain" description="CMP/dCMP-type deaminase" evidence="6">
    <location>
        <begin position="96"/>
        <end position="220"/>
    </location>
</feature>